<feature type="region of interest" description="Disordered" evidence="2">
    <location>
        <begin position="324"/>
        <end position="364"/>
    </location>
</feature>
<dbReference type="Gene3D" id="1.10.101.10">
    <property type="entry name" value="PGBD-like superfamily/PGBD"/>
    <property type="match status" value="1"/>
</dbReference>
<reference evidence="4 5" key="1">
    <citation type="journal article" date="2018" name="Cell">
        <title>The Chara Genome: Secondary Complexity and Implications for Plant Terrestrialization.</title>
        <authorList>
            <person name="Nishiyama T."/>
            <person name="Sakayama H."/>
            <person name="Vries J.D."/>
            <person name="Buschmann H."/>
            <person name="Saint-Marcoux D."/>
            <person name="Ullrich K.K."/>
            <person name="Haas F.B."/>
            <person name="Vanderstraeten L."/>
            <person name="Becker D."/>
            <person name="Lang D."/>
            <person name="Vosolsobe S."/>
            <person name="Rombauts S."/>
            <person name="Wilhelmsson P.K.I."/>
            <person name="Janitza P."/>
            <person name="Kern R."/>
            <person name="Heyl A."/>
            <person name="Rumpler F."/>
            <person name="Villalobos L.I.A.C."/>
            <person name="Clay J.M."/>
            <person name="Skokan R."/>
            <person name="Toyoda A."/>
            <person name="Suzuki Y."/>
            <person name="Kagoshima H."/>
            <person name="Schijlen E."/>
            <person name="Tajeshwar N."/>
            <person name="Catarino B."/>
            <person name="Hetherington A.J."/>
            <person name="Saltykova A."/>
            <person name="Bonnot C."/>
            <person name="Breuninger H."/>
            <person name="Symeonidi A."/>
            <person name="Radhakrishnan G.V."/>
            <person name="Van Nieuwerburgh F."/>
            <person name="Deforce D."/>
            <person name="Chang C."/>
            <person name="Karol K.G."/>
            <person name="Hedrich R."/>
            <person name="Ulvskov P."/>
            <person name="Glockner G."/>
            <person name="Delwiche C.F."/>
            <person name="Petrasek J."/>
            <person name="Van de Peer Y."/>
            <person name="Friml J."/>
            <person name="Beilby M."/>
            <person name="Dolan L."/>
            <person name="Kohara Y."/>
            <person name="Sugano S."/>
            <person name="Fujiyama A."/>
            <person name="Delaux P.-M."/>
            <person name="Quint M."/>
            <person name="TheiBen G."/>
            <person name="Hagemann M."/>
            <person name="Harholt J."/>
            <person name="Dunand C."/>
            <person name="Zachgo S."/>
            <person name="Langdale J."/>
            <person name="Maumus F."/>
            <person name="Straeten D.V.D."/>
            <person name="Gould S.B."/>
            <person name="Rensing S.A."/>
        </authorList>
    </citation>
    <scope>NUCLEOTIDE SEQUENCE [LARGE SCALE GENOMIC DNA]</scope>
    <source>
        <strain evidence="4 5">S276</strain>
    </source>
</reference>
<evidence type="ECO:0000313" key="5">
    <source>
        <dbReference type="Proteomes" id="UP000265515"/>
    </source>
</evidence>
<organism evidence="4 5">
    <name type="scientific">Chara braunii</name>
    <name type="common">Braun's stonewort</name>
    <dbReference type="NCBI Taxonomy" id="69332"/>
    <lineage>
        <taxon>Eukaryota</taxon>
        <taxon>Viridiplantae</taxon>
        <taxon>Streptophyta</taxon>
        <taxon>Charophyceae</taxon>
        <taxon>Charales</taxon>
        <taxon>Characeae</taxon>
        <taxon>Chara</taxon>
    </lineage>
</organism>
<dbReference type="Proteomes" id="UP000265515">
    <property type="component" value="Unassembled WGS sequence"/>
</dbReference>
<dbReference type="PANTHER" id="PTHR15852">
    <property type="entry name" value="PLASTID TRANSCRIPTIONALLY ACTIVE PROTEIN"/>
    <property type="match status" value="1"/>
</dbReference>
<dbReference type="EMBL" id="BFEA01000333">
    <property type="protein sequence ID" value="GBG79990.1"/>
    <property type="molecule type" value="Genomic_DNA"/>
</dbReference>
<dbReference type="OrthoDB" id="1001489at2759"/>
<feature type="compositionally biased region" description="Low complexity" evidence="2">
    <location>
        <begin position="541"/>
        <end position="559"/>
    </location>
</feature>
<dbReference type="AlphaFoldDB" id="A0A388LCF5"/>
<keyword evidence="1" id="KW-0175">Coiled coil</keyword>
<feature type="coiled-coil region" evidence="1">
    <location>
        <begin position="201"/>
        <end position="246"/>
    </location>
</feature>
<dbReference type="PANTHER" id="PTHR15852:SF16">
    <property type="entry name" value="PROTEIN DISULFIDE ISOMERASE PTAC5, CHLOROPLASTIC"/>
    <property type="match status" value="1"/>
</dbReference>
<dbReference type="InterPro" id="IPR036410">
    <property type="entry name" value="HSP_DnaJ_Cys-rich_dom_sf"/>
</dbReference>
<feature type="region of interest" description="Disordered" evidence="2">
    <location>
        <begin position="531"/>
        <end position="559"/>
    </location>
</feature>
<dbReference type="InterPro" id="IPR036365">
    <property type="entry name" value="PGBD-like_sf"/>
</dbReference>
<feature type="domain" description="Peptidoglycan binding-like" evidence="3">
    <location>
        <begin position="401"/>
        <end position="459"/>
    </location>
</feature>
<dbReference type="Gramene" id="GBG79990">
    <property type="protein sequence ID" value="GBG79990"/>
    <property type="gene ID" value="CBR_g30251"/>
</dbReference>
<comment type="caution">
    <text evidence="4">The sequence shown here is derived from an EMBL/GenBank/DDBJ whole genome shotgun (WGS) entry which is preliminary data.</text>
</comment>
<dbReference type="InterPro" id="IPR036366">
    <property type="entry name" value="PGBDSf"/>
</dbReference>
<gene>
    <name evidence="4" type="ORF">CBR_g30251</name>
</gene>
<keyword evidence="5" id="KW-1185">Reference proteome</keyword>
<dbReference type="STRING" id="69332.A0A388LCF5"/>
<sequence>MQISSPSHLALNNASSIIANQSSYGIAQNLQNLSWSQKWCPRQLLHEYYCSSSPLRYPAHDETLLPPLKPLSQLSPLHGPVLRVCKTRRMCFALSRATSSLTATSMGSRASDNLCSKSYRTSCRTVDASIERLRYGGGGGAGAGGRVSVPMEWILVVRKSGRLGVHQIRARNSNNSESEEDPWEREERRWLREEQRWLREEERWLREHARWELERQRSEEERERLKNELESLRHELELATAALSQQPEVVGAASRISDLVDIIEKFRALAGGTQAGLETLGTTEKKRANNILGDGAGRMTLPDGVLQREDDSVGFTESRSLANTGSDHEALSFVSEPSPRAGAGTEPGPGTAAGTGAAASKAEASSTTAVGSGALTVNGHGRAVGGAVPAKRRTLRFGSEGDDVKVLQDALATEGFYSGEEEMEFCMFDRGTERALKTYQSSIGVKEDGVVTAEIWSRLLGVEVGESQGTAKPSEDTVTENVSRSSLSAAPVSRTEVDRSAAQTELVGKVEQVVEERRVYLLGEGRWEQPSRIRKNTEPNTSSSSSRFSSSSSSSTNSTEGKKELQKCYACRGEGLMLCSECQGTGELNVEDQFLEWAGEDPKCPYCEGTGFLACDVCDGSGHEPNPSIV</sequence>
<dbReference type="Pfam" id="PF01471">
    <property type="entry name" value="PG_binding_1"/>
    <property type="match status" value="1"/>
</dbReference>
<dbReference type="SUPFAM" id="SSF57938">
    <property type="entry name" value="DnaJ/Hsp40 cysteine-rich domain"/>
    <property type="match status" value="1"/>
</dbReference>
<dbReference type="InterPro" id="IPR002477">
    <property type="entry name" value="Peptidoglycan-bd-like"/>
</dbReference>
<name>A0A388LCF5_CHABU</name>
<evidence type="ECO:0000259" key="3">
    <source>
        <dbReference type="Pfam" id="PF01471"/>
    </source>
</evidence>
<accession>A0A388LCF5</accession>
<protein>
    <recommendedName>
        <fullName evidence="3">Peptidoglycan binding-like domain-containing protein</fullName>
    </recommendedName>
</protein>
<feature type="compositionally biased region" description="Polar residues" evidence="2">
    <location>
        <begin position="479"/>
        <end position="488"/>
    </location>
</feature>
<evidence type="ECO:0000313" key="4">
    <source>
        <dbReference type="EMBL" id="GBG79990.1"/>
    </source>
</evidence>
<evidence type="ECO:0000256" key="2">
    <source>
        <dbReference type="SAM" id="MobiDB-lite"/>
    </source>
</evidence>
<proteinExistence type="predicted"/>
<feature type="region of interest" description="Disordered" evidence="2">
    <location>
        <begin position="466"/>
        <end position="499"/>
    </location>
</feature>
<evidence type="ECO:0000256" key="1">
    <source>
        <dbReference type="SAM" id="Coils"/>
    </source>
</evidence>
<dbReference type="SUPFAM" id="SSF47090">
    <property type="entry name" value="PGBD-like"/>
    <property type="match status" value="1"/>
</dbReference>
<feature type="compositionally biased region" description="Low complexity" evidence="2">
    <location>
        <begin position="354"/>
        <end position="364"/>
    </location>
</feature>